<evidence type="ECO:0000256" key="9">
    <source>
        <dbReference type="ARBA" id="ARBA00023242"/>
    </source>
</evidence>
<organism evidence="14 15">
    <name type="scientific">Atractosteus spatula</name>
    <name type="common">Alligator gar</name>
    <name type="synonym">Lepisosteus spatula</name>
    <dbReference type="NCBI Taxonomy" id="7917"/>
    <lineage>
        <taxon>Eukaryota</taxon>
        <taxon>Metazoa</taxon>
        <taxon>Chordata</taxon>
        <taxon>Craniata</taxon>
        <taxon>Vertebrata</taxon>
        <taxon>Euteleostomi</taxon>
        <taxon>Actinopterygii</taxon>
        <taxon>Neopterygii</taxon>
        <taxon>Holostei</taxon>
        <taxon>Semionotiformes</taxon>
        <taxon>Lepisosteidae</taxon>
        <taxon>Atractosteus</taxon>
    </lineage>
</organism>
<dbReference type="Proteomes" id="UP000736164">
    <property type="component" value="Unassembled WGS sequence"/>
</dbReference>
<evidence type="ECO:0000256" key="3">
    <source>
        <dbReference type="ARBA" id="ARBA00018784"/>
    </source>
</evidence>
<dbReference type="InterPro" id="IPR001222">
    <property type="entry name" value="Znf_TFIIS"/>
</dbReference>
<reference evidence="14" key="1">
    <citation type="journal article" date="2021" name="Cell">
        <title>Tracing the genetic footprints of vertebrate landing in non-teleost ray-finned fishes.</title>
        <authorList>
            <person name="Bi X."/>
            <person name="Wang K."/>
            <person name="Yang L."/>
            <person name="Pan H."/>
            <person name="Jiang H."/>
            <person name="Wei Q."/>
            <person name="Fang M."/>
            <person name="Yu H."/>
            <person name="Zhu C."/>
            <person name="Cai Y."/>
            <person name="He Y."/>
            <person name="Gan X."/>
            <person name="Zeng H."/>
            <person name="Yu D."/>
            <person name="Zhu Y."/>
            <person name="Jiang H."/>
            <person name="Qiu Q."/>
            <person name="Yang H."/>
            <person name="Zhang Y.E."/>
            <person name="Wang W."/>
            <person name="Zhu M."/>
            <person name="He S."/>
            <person name="Zhang G."/>
        </authorList>
    </citation>
    <scope>NUCLEOTIDE SEQUENCE</scope>
    <source>
        <strain evidence="14">Allg_001</strain>
    </source>
</reference>
<dbReference type="GO" id="GO:0005654">
    <property type="term" value="C:nucleoplasm"/>
    <property type="evidence" value="ECO:0007669"/>
    <property type="project" value="UniProtKB-ARBA"/>
</dbReference>
<feature type="non-terminal residue" evidence="14">
    <location>
        <position position="1"/>
    </location>
</feature>
<dbReference type="AlphaFoldDB" id="A0A8J7P0J0"/>
<evidence type="ECO:0000256" key="4">
    <source>
        <dbReference type="ARBA" id="ARBA00022478"/>
    </source>
</evidence>
<keyword evidence="5" id="KW-0479">Metal-binding</keyword>
<accession>A0A8J7P0J0</accession>
<dbReference type="GO" id="GO:0006363">
    <property type="term" value="P:termination of RNA polymerase I transcription"/>
    <property type="evidence" value="ECO:0007669"/>
    <property type="project" value="TreeGrafter"/>
</dbReference>
<dbReference type="Pfam" id="PF01096">
    <property type="entry name" value="Zn_ribbon_TFIIS"/>
    <property type="match status" value="1"/>
</dbReference>
<protein>
    <recommendedName>
        <fullName evidence="3">DNA-directed RNA polymerase I subunit RPA12</fullName>
    </recommendedName>
    <alternativeName>
        <fullName evidence="10">DNA-directed RNA polymerase I subunit H</fullName>
    </alternativeName>
</protein>
<comment type="similarity">
    <text evidence="2">Belongs to the archaeal RpoM/eukaryotic RPA12/RPB9/RPC11 RNA polymerase family.</text>
</comment>
<keyword evidence="6 12" id="KW-0863">Zinc-finger</keyword>
<dbReference type="SUPFAM" id="SSF57783">
    <property type="entry name" value="Zinc beta-ribbon"/>
    <property type="match status" value="1"/>
</dbReference>
<dbReference type="SMART" id="SM00440">
    <property type="entry name" value="ZnF_C2C2"/>
    <property type="match status" value="1"/>
</dbReference>
<keyword evidence="7" id="KW-0862">Zinc</keyword>
<dbReference type="PROSITE" id="PS51133">
    <property type="entry name" value="ZF_TFIIS_2"/>
    <property type="match status" value="1"/>
</dbReference>
<evidence type="ECO:0000256" key="2">
    <source>
        <dbReference type="ARBA" id="ARBA00008925"/>
    </source>
</evidence>
<dbReference type="PANTHER" id="PTHR11239:SF14">
    <property type="entry name" value="DNA-DIRECTED RNA POLYMERASE I SUBUNIT RPA12"/>
    <property type="match status" value="1"/>
</dbReference>
<keyword evidence="15" id="KW-1185">Reference proteome</keyword>
<dbReference type="CDD" id="cd10507">
    <property type="entry name" value="Zn-ribbon_RPA12"/>
    <property type="match status" value="1"/>
</dbReference>
<dbReference type="InterPro" id="IPR034004">
    <property type="entry name" value="Zn_ribbon_RPA12_C"/>
</dbReference>
<comment type="caution">
    <text evidence="14">The sequence shown here is derived from an EMBL/GenBank/DDBJ whole genome shotgun (WGS) entry which is preliminary data.</text>
</comment>
<sequence>MSADALPGSCFHGDPQFCPECGTVLPVPGVEDVLSCRRCGYDIGVSELADQVVTSSVVFNSLESSSTAVMSEEEGELKGPVIDRRCSRCGREGMVYHTRQMRSADEGQTVFYTCTHCRQVDQSIESISHSISLSSQSVNRSRTGQEALLYTEGGGGGEQAAQSVWLKPIPWGSSPDTAG</sequence>
<dbReference type="FunFam" id="2.20.25.10:FF:000020">
    <property type="entry name" value="DNA-directed RNA polymerase subunit"/>
    <property type="match status" value="1"/>
</dbReference>
<comment type="function">
    <text evidence="11">Core component of RNA polymerase I (Pol I), a DNA-dependent RNA polymerase which synthesizes ribosomal RNA precursors using the four ribonucleoside triphosphates as substrates. Can mediate Pol I proofreading of the nascent RNA transcript. Anchors into the Pol I active site to monitor transcription fidelity and cleave mis-incorporated 5'-ribonucleotides.</text>
</comment>
<dbReference type="GO" id="GO:0008270">
    <property type="term" value="F:zinc ion binding"/>
    <property type="evidence" value="ECO:0007669"/>
    <property type="project" value="UniProtKB-KW"/>
</dbReference>
<evidence type="ECO:0000256" key="6">
    <source>
        <dbReference type="ARBA" id="ARBA00022771"/>
    </source>
</evidence>
<keyword evidence="9" id="KW-0539">Nucleus</keyword>
<evidence type="ECO:0000313" key="15">
    <source>
        <dbReference type="Proteomes" id="UP000736164"/>
    </source>
</evidence>
<feature type="non-terminal residue" evidence="14">
    <location>
        <position position="179"/>
    </location>
</feature>
<evidence type="ECO:0000256" key="1">
    <source>
        <dbReference type="ARBA" id="ARBA00004604"/>
    </source>
</evidence>
<dbReference type="InterPro" id="IPR012164">
    <property type="entry name" value="Rpa12/Rpb9/Rpc10/TFS"/>
</dbReference>
<feature type="domain" description="TFIIS-type" evidence="13">
    <location>
        <begin position="82"/>
        <end position="132"/>
    </location>
</feature>
<evidence type="ECO:0000256" key="5">
    <source>
        <dbReference type="ARBA" id="ARBA00022723"/>
    </source>
</evidence>
<evidence type="ECO:0000256" key="10">
    <source>
        <dbReference type="ARBA" id="ARBA00031781"/>
    </source>
</evidence>
<evidence type="ECO:0000256" key="8">
    <source>
        <dbReference type="ARBA" id="ARBA00023163"/>
    </source>
</evidence>
<dbReference type="PANTHER" id="PTHR11239">
    <property type="entry name" value="DNA-DIRECTED RNA POLYMERASE"/>
    <property type="match status" value="1"/>
</dbReference>
<proteinExistence type="inferred from homology"/>
<evidence type="ECO:0000256" key="11">
    <source>
        <dbReference type="ARBA" id="ARBA00044497"/>
    </source>
</evidence>
<dbReference type="EMBL" id="JAAWVO010056532">
    <property type="protein sequence ID" value="MBN3321745.1"/>
    <property type="molecule type" value="Genomic_DNA"/>
</dbReference>
<evidence type="ECO:0000256" key="7">
    <source>
        <dbReference type="ARBA" id="ARBA00022833"/>
    </source>
</evidence>
<keyword evidence="8" id="KW-0804">Transcription</keyword>
<evidence type="ECO:0000259" key="13">
    <source>
        <dbReference type="PROSITE" id="PS51133"/>
    </source>
</evidence>
<dbReference type="GO" id="GO:0003676">
    <property type="term" value="F:nucleic acid binding"/>
    <property type="evidence" value="ECO:0007669"/>
    <property type="project" value="InterPro"/>
</dbReference>
<keyword evidence="4" id="KW-0240">DNA-directed RNA polymerase</keyword>
<comment type="subcellular location">
    <subcellularLocation>
        <location evidence="1">Nucleus</location>
        <location evidence="1">Nucleolus</location>
    </subcellularLocation>
</comment>
<evidence type="ECO:0000313" key="14">
    <source>
        <dbReference type="EMBL" id="MBN3321745.1"/>
    </source>
</evidence>
<dbReference type="GO" id="GO:0003899">
    <property type="term" value="F:DNA-directed RNA polymerase activity"/>
    <property type="evidence" value="ECO:0007669"/>
    <property type="project" value="InterPro"/>
</dbReference>
<gene>
    <name evidence="14" type="primary">Znrd1</name>
    <name evidence="14" type="ORF">GTO95_0015214</name>
</gene>
<name>A0A8J7P0J0_ATRSP</name>
<dbReference type="GO" id="GO:0005736">
    <property type="term" value="C:RNA polymerase I complex"/>
    <property type="evidence" value="ECO:0007669"/>
    <property type="project" value="TreeGrafter"/>
</dbReference>
<dbReference type="Gene3D" id="2.20.25.10">
    <property type="match status" value="1"/>
</dbReference>
<evidence type="ECO:0000256" key="12">
    <source>
        <dbReference type="PROSITE-ProRule" id="PRU00472"/>
    </source>
</evidence>